<dbReference type="Pfam" id="PF00587">
    <property type="entry name" value="tRNA-synt_2b"/>
    <property type="match status" value="1"/>
</dbReference>
<feature type="binding site" evidence="7 8">
    <location>
        <position position="283"/>
    </location>
    <ligand>
        <name>L-serine</name>
        <dbReference type="ChEBI" id="CHEBI:33384"/>
    </ligand>
</feature>
<evidence type="ECO:0000256" key="7">
    <source>
        <dbReference type="HAMAP-Rule" id="MF_00176"/>
    </source>
</evidence>
<feature type="domain" description="Aminoacyl-transfer RNA synthetases class-II family profile" evidence="11">
    <location>
        <begin position="137"/>
        <end position="409"/>
    </location>
</feature>
<comment type="pathway">
    <text evidence="7">Aminoacyl-tRNA biosynthesis; selenocysteinyl-tRNA(Sec) biosynthesis; L-seryl-tRNA(Sec) from L-serine and tRNA(Sec): step 1/1.</text>
</comment>
<dbReference type="InterPro" id="IPR002314">
    <property type="entry name" value="aa-tRNA-synt_IIb"/>
</dbReference>
<feature type="binding site" evidence="7 9">
    <location>
        <begin position="260"/>
        <end position="262"/>
    </location>
    <ligand>
        <name>ATP</name>
        <dbReference type="ChEBI" id="CHEBI:30616"/>
    </ligand>
</feature>
<dbReference type="EMBL" id="FWDO01000004">
    <property type="protein sequence ID" value="SLM17532.1"/>
    <property type="molecule type" value="Genomic_DNA"/>
</dbReference>
<dbReference type="InterPro" id="IPR042103">
    <property type="entry name" value="SerRS_1_N_sf"/>
</dbReference>
<feature type="site" description="Important for serine binding" evidence="8">
    <location>
        <position position="384"/>
    </location>
</feature>
<evidence type="ECO:0000256" key="6">
    <source>
        <dbReference type="ARBA" id="ARBA00023146"/>
    </source>
</evidence>
<keyword evidence="2 7" id="KW-0436">Ligase</keyword>
<dbReference type="InterPro" id="IPR045864">
    <property type="entry name" value="aa-tRNA-synth_II/BPL/LPL"/>
</dbReference>
<gene>
    <name evidence="7 12" type="primary">serS</name>
    <name evidence="12" type="ORF">SPIRO4BDMA_40101</name>
</gene>
<comment type="function">
    <text evidence="7">Catalyzes the attachment of serine to tRNA(Ser). Is also able to aminoacylate tRNA(Sec) with serine, to form the misacylated tRNA L-seryl-tRNA(Sec), which will be further converted into selenocysteinyl-tRNA(Sec).</text>
</comment>
<feature type="binding site" evidence="7 9">
    <location>
        <begin position="349"/>
        <end position="352"/>
    </location>
    <ligand>
        <name>ATP</name>
        <dbReference type="ChEBI" id="CHEBI:30616"/>
    </ligand>
</feature>
<dbReference type="InterPro" id="IPR033729">
    <property type="entry name" value="SerRS_core"/>
</dbReference>
<protein>
    <recommendedName>
        <fullName evidence="7">Serine--tRNA ligase</fullName>
        <ecNumber evidence="7">6.1.1.11</ecNumber>
    </recommendedName>
    <alternativeName>
        <fullName evidence="7">Seryl-tRNA synthetase</fullName>
        <shortName evidence="7">SerRS</shortName>
    </alternativeName>
    <alternativeName>
        <fullName evidence="7">Seryl-tRNA(Ser/Sec) synthetase</fullName>
    </alternativeName>
</protein>
<evidence type="ECO:0000259" key="11">
    <source>
        <dbReference type="PROSITE" id="PS50862"/>
    </source>
</evidence>
<dbReference type="GO" id="GO:0004828">
    <property type="term" value="F:serine-tRNA ligase activity"/>
    <property type="evidence" value="ECO:0007669"/>
    <property type="project" value="UniProtKB-UniRule"/>
</dbReference>
<dbReference type="GO" id="GO:0005737">
    <property type="term" value="C:cytoplasm"/>
    <property type="evidence" value="ECO:0007669"/>
    <property type="project" value="UniProtKB-SubCell"/>
</dbReference>
<dbReference type="SUPFAM" id="SSF55681">
    <property type="entry name" value="Class II aaRS and biotin synthetases"/>
    <property type="match status" value="1"/>
</dbReference>
<dbReference type="NCBIfam" id="TIGR00414">
    <property type="entry name" value="serS"/>
    <property type="match status" value="1"/>
</dbReference>
<dbReference type="InterPro" id="IPR010978">
    <property type="entry name" value="tRNA-bd_arm"/>
</dbReference>
<comment type="catalytic activity">
    <reaction evidence="7">
        <text>tRNA(Ser) + L-serine + ATP = L-seryl-tRNA(Ser) + AMP + diphosphate + H(+)</text>
        <dbReference type="Rhea" id="RHEA:12292"/>
        <dbReference type="Rhea" id="RHEA-COMP:9669"/>
        <dbReference type="Rhea" id="RHEA-COMP:9703"/>
        <dbReference type="ChEBI" id="CHEBI:15378"/>
        <dbReference type="ChEBI" id="CHEBI:30616"/>
        <dbReference type="ChEBI" id="CHEBI:33019"/>
        <dbReference type="ChEBI" id="CHEBI:33384"/>
        <dbReference type="ChEBI" id="CHEBI:78442"/>
        <dbReference type="ChEBI" id="CHEBI:78533"/>
        <dbReference type="ChEBI" id="CHEBI:456215"/>
        <dbReference type="EC" id="6.1.1.11"/>
    </reaction>
</comment>
<dbReference type="Pfam" id="PF02403">
    <property type="entry name" value="Seryl_tRNA_N"/>
    <property type="match status" value="1"/>
</dbReference>
<feature type="binding site" evidence="8">
    <location>
        <position position="260"/>
    </location>
    <ligand>
        <name>L-serine</name>
        <dbReference type="ChEBI" id="CHEBI:33384"/>
    </ligand>
</feature>
<feature type="binding site" evidence="7">
    <location>
        <begin position="229"/>
        <end position="231"/>
    </location>
    <ligand>
        <name>L-serine</name>
        <dbReference type="ChEBI" id="CHEBI:33384"/>
    </ligand>
</feature>
<evidence type="ECO:0000256" key="10">
    <source>
        <dbReference type="SAM" id="Coils"/>
    </source>
</evidence>
<evidence type="ECO:0000256" key="2">
    <source>
        <dbReference type="ARBA" id="ARBA00022598"/>
    </source>
</evidence>
<accession>A0A3P3XML4</accession>
<dbReference type="GO" id="GO:0005524">
    <property type="term" value="F:ATP binding"/>
    <property type="evidence" value="ECO:0007669"/>
    <property type="project" value="UniProtKB-UniRule"/>
</dbReference>
<dbReference type="EC" id="6.1.1.11" evidence="7"/>
<dbReference type="FunFam" id="3.30.930.10:FF:000055">
    <property type="entry name" value="Serine--tRNA ligase"/>
    <property type="match status" value="1"/>
</dbReference>
<dbReference type="HAMAP" id="MF_00176">
    <property type="entry name" value="Ser_tRNA_synth_type1"/>
    <property type="match status" value="1"/>
</dbReference>
<dbReference type="PRINTS" id="PR00981">
    <property type="entry name" value="TRNASYNTHSER"/>
</dbReference>
<evidence type="ECO:0000256" key="5">
    <source>
        <dbReference type="ARBA" id="ARBA00022917"/>
    </source>
</evidence>
<feature type="binding site" evidence="9">
    <location>
        <begin position="276"/>
        <end position="279"/>
    </location>
    <ligand>
        <name>ATP</name>
        <dbReference type="ChEBI" id="CHEBI:30616"/>
    </ligand>
</feature>
<organism evidence="12">
    <name type="scientific">uncultured spirochete</name>
    <dbReference type="NCBI Taxonomy" id="156406"/>
    <lineage>
        <taxon>Bacteria</taxon>
        <taxon>Pseudomonadati</taxon>
        <taxon>Spirochaetota</taxon>
        <taxon>Spirochaetia</taxon>
        <taxon>Spirochaetales</taxon>
        <taxon>environmental samples</taxon>
    </lineage>
</organism>
<dbReference type="InterPro" id="IPR006195">
    <property type="entry name" value="aa-tRNA-synth_II"/>
</dbReference>
<feature type="binding site" evidence="7">
    <location>
        <position position="384"/>
    </location>
    <ligand>
        <name>L-serine</name>
        <dbReference type="ChEBI" id="CHEBI:33384"/>
    </ligand>
</feature>
<reference evidence="12" key="1">
    <citation type="submission" date="2017-02" db="EMBL/GenBank/DDBJ databases">
        <authorList>
            <person name="Regsiter A."/>
            <person name="William W."/>
        </authorList>
    </citation>
    <scope>NUCLEOTIDE SEQUENCE</scope>
    <source>
        <strain evidence="12">BdmA 4</strain>
    </source>
</reference>
<dbReference type="PANTHER" id="PTHR11778">
    <property type="entry name" value="SERYL-TRNA SYNTHETASE"/>
    <property type="match status" value="1"/>
</dbReference>
<dbReference type="PIRSF" id="PIRSF001529">
    <property type="entry name" value="Ser-tRNA-synth_IIa"/>
    <property type="match status" value="1"/>
</dbReference>
<dbReference type="PROSITE" id="PS50862">
    <property type="entry name" value="AA_TRNA_LIGASE_II"/>
    <property type="match status" value="1"/>
</dbReference>
<keyword evidence="5 7" id="KW-0648">Protein biosynthesis</keyword>
<comment type="similarity">
    <text evidence="7">Belongs to the class-II aminoacyl-tRNA synthetase family. Type-1 seryl-tRNA synthetase subfamily.</text>
</comment>
<feature type="binding site" evidence="7">
    <location>
        <position position="276"/>
    </location>
    <ligand>
        <name>ATP</name>
        <dbReference type="ChEBI" id="CHEBI:30616"/>
    </ligand>
</feature>
<name>A0A3P3XML4_9SPIR</name>
<keyword evidence="3 7" id="KW-0547">Nucleotide-binding</keyword>
<evidence type="ECO:0000256" key="3">
    <source>
        <dbReference type="ARBA" id="ARBA00022741"/>
    </source>
</evidence>
<evidence type="ECO:0000256" key="1">
    <source>
        <dbReference type="ARBA" id="ARBA00022490"/>
    </source>
</evidence>
<keyword evidence="10" id="KW-0175">Coiled coil</keyword>
<evidence type="ECO:0000313" key="12">
    <source>
        <dbReference type="EMBL" id="SLM17532.1"/>
    </source>
</evidence>
<feature type="binding site" evidence="8">
    <location>
        <position position="229"/>
    </location>
    <ligand>
        <name>L-serine</name>
        <dbReference type="ChEBI" id="CHEBI:33384"/>
    </ligand>
</feature>
<keyword evidence="4 7" id="KW-0067">ATP-binding</keyword>
<feature type="binding site" evidence="8">
    <location>
        <position position="382"/>
    </location>
    <ligand>
        <name>L-serine</name>
        <dbReference type="ChEBI" id="CHEBI:33384"/>
    </ligand>
</feature>
<dbReference type="GO" id="GO:0006434">
    <property type="term" value="P:seryl-tRNA aminoacylation"/>
    <property type="evidence" value="ECO:0007669"/>
    <property type="project" value="UniProtKB-UniRule"/>
</dbReference>
<dbReference type="Gene3D" id="3.30.930.10">
    <property type="entry name" value="Bira Bifunctional Protein, Domain 2"/>
    <property type="match status" value="1"/>
</dbReference>
<sequence>MLDIRFIKDNLDAVRQNIRDRYMNADADLVVSLYDKRNGTLRELEDARRLRNENAQAMKSPLSAEDRARRIEEGKRLKETIARLESELQEVETSFAAEMAKIPNMAHPMAPRGKEDKDNLEVKRVGVPTSFDFPPKDHVELGQSLDIIDFDTATKVSGTKFYYLKNEGVILELALVRYALDILSKHGFTLMTTPDVAKTEILEGIGFNPRGAESNVYTLEGEGTCLIGTAEITLGGYHSGAVLENEQLPIRFAGVSHCFRREAGAAGQFSKGLYRVHQFTKVEMFVYCLPEDSGQIHEELRAIEEEIFSSLDIPFRVVDTCTGDLGAPAYRKWDLEAWMPGRNSGEWGEITSTSNCTDYQARRLNVRYRDEEGKNRFVHMLNGTAIACSRAIIAILENFQQEDGSVRIPKALIPYCGFDVIQPRRGI</sequence>
<proteinExistence type="inferred from homology"/>
<keyword evidence="6 7" id="KW-0030">Aminoacyl-tRNA synthetase</keyword>
<feature type="coiled-coil region" evidence="10">
    <location>
        <begin position="74"/>
        <end position="101"/>
    </location>
</feature>
<evidence type="ECO:0000256" key="4">
    <source>
        <dbReference type="ARBA" id="ARBA00022840"/>
    </source>
</evidence>
<dbReference type="InterPro" id="IPR002317">
    <property type="entry name" value="Ser-tRNA-ligase_type_1"/>
</dbReference>
<evidence type="ECO:0000256" key="8">
    <source>
        <dbReference type="PIRSR" id="PIRSR001529-1"/>
    </source>
</evidence>
<evidence type="ECO:0000256" key="9">
    <source>
        <dbReference type="PIRSR" id="PIRSR001529-2"/>
    </source>
</evidence>
<dbReference type="CDD" id="cd00770">
    <property type="entry name" value="SerRS_core"/>
    <property type="match status" value="1"/>
</dbReference>
<dbReference type="UniPathway" id="UPA00906">
    <property type="reaction ID" value="UER00895"/>
</dbReference>
<keyword evidence="1 7" id="KW-0963">Cytoplasm</keyword>
<comment type="subcellular location">
    <subcellularLocation>
        <location evidence="7">Cytoplasm</location>
    </subcellularLocation>
</comment>
<dbReference type="InterPro" id="IPR015866">
    <property type="entry name" value="Ser-tRNA-synth_1_N"/>
</dbReference>
<comment type="subunit">
    <text evidence="7">Homodimer. The tRNA molecule binds across the dimer.</text>
</comment>
<dbReference type="Gene3D" id="1.10.287.40">
    <property type="entry name" value="Serine-tRNA synthetase, tRNA binding domain"/>
    <property type="match status" value="1"/>
</dbReference>
<dbReference type="GO" id="GO:0016260">
    <property type="term" value="P:selenocysteine biosynthetic process"/>
    <property type="evidence" value="ECO:0007669"/>
    <property type="project" value="UniProtKB-UniRule"/>
</dbReference>
<comment type="domain">
    <text evidence="7">Consists of two distinct domains, a catalytic core and a N-terminal extension that is involved in tRNA binding.</text>
</comment>
<comment type="catalytic activity">
    <reaction evidence="7">
        <text>tRNA(Sec) + L-serine + ATP = L-seryl-tRNA(Sec) + AMP + diphosphate + H(+)</text>
        <dbReference type="Rhea" id="RHEA:42580"/>
        <dbReference type="Rhea" id="RHEA-COMP:9742"/>
        <dbReference type="Rhea" id="RHEA-COMP:10128"/>
        <dbReference type="ChEBI" id="CHEBI:15378"/>
        <dbReference type="ChEBI" id="CHEBI:30616"/>
        <dbReference type="ChEBI" id="CHEBI:33019"/>
        <dbReference type="ChEBI" id="CHEBI:33384"/>
        <dbReference type="ChEBI" id="CHEBI:78442"/>
        <dbReference type="ChEBI" id="CHEBI:78533"/>
        <dbReference type="ChEBI" id="CHEBI:456215"/>
        <dbReference type="EC" id="6.1.1.11"/>
    </reaction>
</comment>
<dbReference type="SUPFAM" id="SSF46589">
    <property type="entry name" value="tRNA-binding arm"/>
    <property type="match status" value="1"/>
</dbReference>
<dbReference type="AlphaFoldDB" id="A0A3P3XML4"/>